<feature type="transmembrane region" description="Helical" evidence="1">
    <location>
        <begin position="20"/>
        <end position="43"/>
    </location>
</feature>
<evidence type="ECO:0000313" key="2">
    <source>
        <dbReference type="EMBL" id="SDK13264.1"/>
    </source>
</evidence>
<dbReference type="RefSeq" id="WP_218121395.1">
    <property type="nucleotide sequence ID" value="NZ_FNFK01000014.1"/>
</dbReference>
<gene>
    <name evidence="2" type="ORF">SAMN04488098_101414</name>
</gene>
<sequence length="78" mass="9081">LSTALIVLFFEKRLKFSRNVIAGILLYPLFVISFIPLQTVSLFKKTVDWKETEHTGVRMYGEKSNKKNHHKKKTEAQS</sequence>
<accession>A0A1G8ZF69</accession>
<keyword evidence="1" id="KW-1133">Transmembrane helix</keyword>
<organism evidence="2 3">
    <name type="scientific">Alkalibacterium thalassium</name>
    <dbReference type="NCBI Taxonomy" id="426701"/>
    <lineage>
        <taxon>Bacteria</taxon>
        <taxon>Bacillati</taxon>
        <taxon>Bacillota</taxon>
        <taxon>Bacilli</taxon>
        <taxon>Lactobacillales</taxon>
        <taxon>Carnobacteriaceae</taxon>
        <taxon>Alkalibacterium</taxon>
    </lineage>
</organism>
<keyword evidence="1" id="KW-0812">Transmembrane</keyword>
<evidence type="ECO:0000256" key="1">
    <source>
        <dbReference type="SAM" id="Phobius"/>
    </source>
</evidence>
<proteinExistence type="predicted"/>
<feature type="non-terminal residue" evidence="2">
    <location>
        <position position="1"/>
    </location>
</feature>
<dbReference type="STRING" id="426701.SAMN04488098_101414"/>
<dbReference type="EMBL" id="FNFK01000014">
    <property type="protein sequence ID" value="SDK13264.1"/>
    <property type="molecule type" value="Genomic_DNA"/>
</dbReference>
<dbReference type="AlphaFoldDB" id="A0A1G8ZF69"/>
<keyword evidence="3" id="KW-1185">Reference proteome</keyword>
<protein>
    <submittedName>
        <fullName evidence="2">Uncharacterized protein</fullName>
    </submittedName>
</protein>
<reference evidence="3" key="1">
    <citation type="submission" date="2016-10" db="EMBL/GenBank/DDBJ databases">
        <authorList>
            <person name="Varghese N."/>
            <person name="Submissions S."/>
        </authorList>
    </citation>
    <scope>NUCLEOTIDE SEQUENCE [LARGE SCALE GENOMIC DNA]</scope>
    <source>
        <strain evidence="3">DSM 19181</strain>
    </source>
</reference>
<dbReference type="Proteomes" id="UP000199433">
    <property type="component" value="Unassembled WGS sequence"/>
</dbReference>
<evidence type="ECO:0000313" key="3">
    <source>
        <dbReference type="Proteomes" id="UP000199433"/>
    </source>
</evidence>
<name>A0A1G8ZF69_9LACT</name>
<keyword evidence="1" id="KW-0472">Membrane</keyword>